<keyword evidence="2" id="KW-1185">Reference proteome</keyword>
<dbReference type="AlphaFoldDB" id="A0A8J3W3B1"/>
<organism evidence="1 2">
    <name type="scientific">Planobispora longispora</name>
    <dbReference type="NCBI Taxonomy" id="28887"/>
    <lineage>
        <taxon>Bacteria</taxon>
        <taxon>Bacillati</taxon>
        <taxon>Actinomycetota</taxon>
        <taxon>Actinomycetes</taxon>
        <taxon>Streptosporangiales</taxon>
        <taxon>Streptosporangiaceae</taxon>
        <taxon>Planobispora</taxon>
    </lineage>
</organism>
<accession>A0A8J3W3B1</accession>
<dbReference type="SUPFAM" id="SSF56112">
    <property type="entry name" value="Protein kinase-like (PK-like)"/>
    <property type="match status" value="1"/>
</dbReference>
<proteinExistence type="predicted"/>
<dbReference type="InterPro" id="IPR011009">
    <property type="entry name" value="Kinase-like_dom_sf"/>
</dbReference>
<comment type="caution">
    <text evidence="1">The sequence shown here is derived from an EMBL/GenBank/DDBJ whole genome shotgun (WGS) entry which is preliminary data.</text>
</comment>
<dbReference type="Gene3D" id="3.90.1200.10">
    <property type="match status" value="1"/>
</dbReference>
<sequence length="359" mass="39090">MTMTSTADLTKLVRESLDDPLAEIAQRHVEPVVYASGSLSTAGLHRVRGTTTDGRPWSFFVKSIHSARHWPLPPAVPETQWEELVEGFPWRTDADVYLAPPPLPAGLRLPRLHRIDDLGDDRLVLWLEDVQTVSAGWDLDRYRRAARLLGALAAMRPVAATPDTPPDSGMRLYCAGAVQYFLSILRDSATWRHPLVAAYADDLLRADLLALADRIGPLLAAVERLPHALAHGDASPQNLLVPADGSAEFVAVDWSWGSPTAVGFDLGQLLVGLAHAGVTDPSELPEIHTAIESAYAAEVDADPETVSFGYAATLVLRSAWTALPIDHLDAEPTPELHEIFRKRAGLARFIVDIGRSLDV</sequence>
<reference evidence="1 2" key="1">
    <citation type="submission" date="2021-01" db="EMBL/GenBank/DDBJ databases">
        <title>Whole genome shotgun sequence of Planobispora longispora NBRC 13918.</title>
        <authorList>
            <person name="Komaki H."/>
            <person name="Tamura T."/>
        </authorList>
    </citation>
    <scope>NUCLEOTIDE SEQUENCE [LARGE SCALE GENOMIC DNA]</scope>
    <source>
        <strain evidence="1 2">NBRC 13918</strain>
    </source>
</reference>
<protein>
    <submittedName>
        <fullName evidence="1">Uncharacterized protein</fullName>
    </submittedName>
</protein>
<evidence type="ECO:0000313" key="2">
    <source>
        <dbReference type="Proteomes" id="UP000616724"/>
    </source>
</evidence>
<gene>
    <name evidence="1" type="ORF">Plo01_05470</name>
</gene>
<dbReference type="Proteomes" id="UP000616724">
    <property type="component" value="Unassembled WGS sequence"/>
</dbReference>
<dbReference type="EMBL" id="BOOH01000004">
    <property type="protein sequence ID" value="GIH74118.1"/>
    <property type="molecule type" value="Genomic_DNA"/>
</dbReference>
<name>A0A8J3W3B1_9ACTN</name>
<evidence type="ECO:0000313" key="1">
    <source>
        <dbReference type="EMBL" id="GIH74118.1"/>
    </source>
</evidence>